<name>A0A9R0R1G2_TRITD</name>
<gene>
    <name evidence="2" type="ORF">TRITD_1Bv1G175360</name>
</gene>
<dbReference type="InterPro" id="IPR012337">
    <property type="entry name" value="RNaseH-like_sf"/>
</dbReference>
<accession>A0A9R0R1G2</accession>
<keyword evidence="3" id="KW-1185">Reference proteome</keyword>
<dbReference type="GO" id="GO:0003676">
    <property type="term" value="F:nucleic acid binding"/>
    <property type="evidence" value="ECO:0007669"/>
    <property type="project" value="InterPro"/>
</dbReference>
<dbReference type="InterPro" id="IPR002156">
    <property type="entry name" value="RNaseH_domain"/>
</dbReference>
<dbReference type="GO" id="GO:0004523">
    <property type="term" value="F:RNA-DNA hybrid ribonuclease activity"/>
    <property type="evidence" value="ECO:0007669"/>
    <property type="project" value="InterPro"/>
</dbReference>
<dbReference type="PANTHER" id="PTHR47723:SF18">
    <property type="entry name" value="RNASE H TYPE-1 DOMAIN-CONTAINING PROTEIN"/>
    <property type="match status" value="1"/>
</dbReference>
<dbReference type="Gene3D" id="3.30.420.10">
    <property type="entry name" value="Ribonuclease H-like superfamily/Ribonuclease H"/>
    <property type="match status" value="1"/>
</dbReference>
<sequence>MWKKPTSGRVKINVDAAFSPENMTGATGAVARDDRGDFIAATSCFISHVTSAKSAEVVAIRNGLILAMTIGCNSLILESDSSNAVDIINQEDYLGQEVSIYMECRHLGSDFAKVEVIHCFREANSVADSIAKNALSTRSSMVWDEGVPDFISLQIVNDLAIV</sequence>
<dbReference type="InterPro" id="IPR044730">
    <property type="entry name" value="RNase_H-like_dom_plant"/>
</dbReference>
<dbReference type="OMA" id="RNINEAW"/>
<dbReference type="InterPro" id="IPR036397">
    <property type="entry name" value="RNaseH_sf"/>
</dbReference>
<evidence type="ECO:0000313" key="2">
    <source>
        <dbReference type="EMBL" id="VAH20608.1"/>
    </source>
</evidence>
<dbReference type="CDD" id="cd06222">
    <property type="entry name" value="RNase_H_like"/>
    <property type="match status" value="1"/>
</dbReference>
<dbReference type="InterPro" id="IPR053151">
    <property type="entry name" value="RNase_H-like"/>
</dbReference>
<feature type="domain" description="RNase H type-1" evidence="1">
    <location>
        <begin position="13"/>
        <end position="134"/>
    </location>
</feature>
<dbReference type="SUPFAM" id="SSF53098">
    <property type="entry name" value="Ribonuclease H-like"/>
    <property type="match status" value="1"/>
</dbReference>
<dbReference type="EMBL" id="LT934112">
    <property type="protein sequence ID" value="VAH20608.1"/>
    <property type="molecule type" value="Genomic_DNA"/>
</dbReference>
<dbReference type="Gramene" id="TRITD1Bv1G175360.1">
    <property type="protein sequence ID" value="TRITD1Bv1G175360.1"/>
    <property type="gene ID" value="TRITD1Bv1G175360"/>
</dbReference>
<dbReference type="Proteomes" id="UP000324705">
    <property type="component" value="Chromosome 1B"/>
</dbReference>
<organism evidence="2 3">
    <name type="scientific">Triticum turgidum subsp. durum</name>
    <name type="common">Durum wheat</name>
    <name type="synonym">Triticum durum</name>
    <dbReference type="NCBI Taxonomy" id="4567"/>
    <lineage>
        <taxon>Eukaryota</taxon>
        <taxon>Viridiplantae</taxon>
        <taxon>Streptophyta</taxon>
        <taxon>Embryophyta</taxon>
        <taxon>Tracheophyta</taxon>
        <taxon>Spermatophyta</taxon>
        <taxon>Magnoliopsida</taxon>
        <taxon>Liliopsida</taxon>
        <taxon>Poales</taxon>
        <taxon>Poaceae</taxon>
        <taxon>BOP clade</taxon>
        <taxon>Pooideae</taxon>
        <taxon>Triticodae</taxon>
        <taxon>Triticeae</taxon>
        <taxon>Triticinae</taxon>
        <taxon>Triticum</taxon>
    </lineage>
</organism>
<dbReference type="PANTHER" id="PTHR47723">
    <property type="entry name" value="OS05G0353850 PROTEIN"/>
    <property type="match status" value="1"/>
</dbReference>
<proteinExistence type="predicted"/>
<reference evidence="2 3" key="1">
    <citation type="submission" date="2017-09" db="EMBL/GenBank/DDBJ databases">
        <authorList>
            <consortium name="International Durum Wheat Genome Sequencing Consortium (IDWGSC)"/>
            <person name="Milanesi L."/>
        </authorList>
    </citation>
    <scope>NUCLEOTIDE SEQUENCE [LARGE SCALE GENOMIC DNA]</scope>
    <source>
        <strain evidence="3">cv. Svevo</strain>
    </source>
</reference>
<dbReference type="Pfam" id="PF13456">
    <property type="entry name" value="RVT_3"/>
    <property type="match status" value="1"/>
</dbReference>
<evidence type="ECO:0000313" key="3">
    <source>
        <dbReference type="Proteomes" id="UP000324705"/>
    </source>
</evidence>
<evidence type="ECO:0000259" key="1">
    <source>
        <dbReference type="Pfam" id="PF13456"/>
    </source>
</evidence>
<protein>
    <recommendedName>
        <fullName evidence="1">RNase H type-1 domain-containing protein</fullName>
    </recommendedName>
</protein>
<dbReference type="AlphaFoldDB" id="A0A9R0R1G2"/>